<name>A0ABW7N790_9BACT</name>
<protein>
    <submittedName>
        <fullName evidence="6">Rieske (2Fe-2S) protein</fullName>
    </submittedName>
</protein>
<dbReference type="InterPro" id="IPR036922">
    <property type="entry name" value="Rieske_2Fe-2S_sf"/>
</dbReference>
<dbReference type="CDD" id="cd03467">
    <property type="entry name" value="Rieske"/>
    <property type="match status" value="1"/>
</dbReference>
<evidence type="ECO:0000256" key="1">
    <source>
        <dbReference type="ARBA" id="ARBA00022714"/>
    </source>
</evidence>
<evidence type="ECO:0000256" key="4">
    <source>
        <dbReference type="ARBA" id="ARBA00023014"/>
    </source>
</evidence>
<evidence type="ECO:0000313" key="6">
    <source>
        <dbReference type="EMBL" id="MFH6983322.1"/>
    </source>
</evidence>
<keyword evidence="3" id="KW-0408">Iron</keyword>
<feature type="domain" description="Rieske" evidence="5">
    <location>
        <begin position="48"/>
        <end position="140"/>
    </location>
</feature>
<keyword evidence="4" id="KW-0411">Iron-sulfur</keyword>
<sequence>MERREFVRKCGMGCLGIAVTGLLLEGCAGTRYISGNIDGSFLSLPEAVFLKKENNYLKHVVVQNEALQYPVVVFRFNDNEYKALLMKCTHQGTELQVFGDRLQCPAHGSEFTQDGSVQNGPADTSLRSFPIIKKSKTLKIDLS</sequence>
<evidence type="ECO:0000256" key="2">
    <source>
        <dbReference type="ARBA" id="ARBA00022723"/>
    </source>
</evidence>
<dbReference type="SUPFAM" id="SSF50022">
    <property type="entry name" value="ISP domain"/>
    <property type="match status" value="1"/>
</dbReference>
<keyword evidence="1" id="KW-0001">2Fe-2S</keyword>
<reference evidence="6 7" key="1">
    <citation type="journal article" date="2013" name="Int. J. Syst. Evol. Microbiol.">
        <title>Marinoscillum luteum sp. nov., isolated from marine sediment.</title>
        <authorList>
            <person name="Cha I.T."/>
            <person name="Park S.J."/>
            <person name="Kim S.J."/>
            <person name="Kim J.G."/>
            <person name="Jung M.Y."/>
            <person name="Shin K.S."/>
            <person name="Kwon K.K."/>
            <person name="Yang S.H."/>
            <person name="Seo Y.S."/>
            <person name="Rhee S.K."/>
        </authorList>
    </citation>
    <scope>NUCLEOTIDE SEQUENCE [LARGE SCALE GENOMIC DNA]</scope>
    <source>
        <strain evidence="6 7">KCTC 23939</strain>
    </source>
</reference>
<dbReference type="RefSeq" id="WP_395416900.1">
    <property type="nucleotide sequence ID" value="NZ_JBIPKE010000015.1"/>
</dbReference>
<accession>A0ABW7N790</accession>
<keyword evidence="2" id="KW-0479">Metal-binding</keyword>
<gene>
    <name evidence="6" type="ORF">ACHKAR_07735</name>
</gene>
<organism evidence="6 7">
    <name type="scientific">Marinoscillum luteum</name>
    <dbReference type="NCBI Taxonomy" id="861051"/>
    <lineage>
        <taxon>Bacteria</taxon>
        <taxon>Pseudomonadati</taxon>
        <taxon>Bacteroidota</taxon>
        <taxon>Cytophagia</taxon>
        <taxon>Cytophagales</taxon>
        <taxon>Reichenbachiellaceae</taxon>
        <taxon>Marinoscillum</taxon>
    </lineage>
</organism>
<proteinExistence type="predicted"/>
<dbReference type="Proteomes" id="UP001610063">
    <property type="component" value="Unassembled WGS sequence"/>
</dbReference>
<evidence type="ECO:0000313" key="7">
    <source>
        <dbReference type="Proteomes" id="UP001610063"/>
    </source>
</evidence>
<dbReference type="InterPro" id="IPR017941">
    <property type="entry name" value="Rieske_2Fe-2S"/>
</dbReference>
<evidence type="ECO:0000259" key="5">
    <source>
        <dbReference type="PROSITE" id="PS51296"/>
    </source>
</evidence>
<dbReference type="PROSITE" id="PS51296">
    <property type="entry name" value="RIESKE"/>
    <property type="match status" value="1"/>
</dbReference>
<dbReference type="EMBL" id="JBIPKE010000015">
    <property type="protein sequence ID" value="MFH6983322.1"/>
    <property type="molecule type" value="Genomic_DNA"/>
</dbReference>
<evidence type="ECO:0000256" key="3">
    <source>
        <dbReference type="ARBA" id="ARBA00023004"/>
    </source>
</evidence>
<dbReference type="Pfam" id="PF00355">
    <property type="entry name" value="Rieske"/>
    <property type="match status" value="1"/>
</dbReference>
<comment type="caution">
    <text evidence="6">The sequence shown here is derived from an EMBL/GenBank/DDBJ whole genome shotgun (WGS) entry which is preliminary data.</text>
</comment>
<dbReference type="Gene3D" id="2.102.10.10">
    <property type="entry name" value="Rieske [2Fe-2S] iron-sulphur domain"/>
    <property type="match status" value="1"/>
</dbReference>
<keyword evidence="7" id="KW-1185">Reference proteome</keyword>